<reference evidence="3" key="1">
    <citation type="submission" date="2021-01" db="EMBL/GenBank/DDBJ databases">
        <authorList>
            <consortium name="Genoscope - CEA"/>
            <person name="William W."/>
        </authorList>
    </citation>
    <scope>NUCLEOTIDE SEQUENCE</scope>
</reference>
<evidence type="ECO:0000259" key="1">
    <source>
        <dbReference type="Pfam" id="PF13086"/>
    </source>
</evidence>
<dbReference type="OrthoDB" id="392140at2759"/>
<proteinExistence type="predicted"/>
<evidence type="ECO:0000313" key="4">
    <source>
        <dbReference type="Proteomes" id="UP000692954"/>
    </source>
</evidence>
<dbReference type="GO" id="GO:0004386">
    <property type="term" value="F:helicase activity"/>
    <property type="evidence" value="ECO:0007669"/>
    <property type="project" value="InterPro"/>
</dbReference>
<keyword evidence="4" id="KW-1185">Reference proteome</keyword>
<dbReference type="Pfam" id="PF13086">
    <property type="entry name" value="AAA_11"/>
    <property type="match status" value="1"/>
</dbReference>
<gene>
    <name evidence="3" type="ORF">PSON_ATCC_30995.1.T1820017</name>
</gene>
<dbReference type="GO" id="GO:0031380">
    <property type="term" value="C:nuclear RNA-directed RNA polymerase complex"/>
    <property type="evidence" value="ECO:0007669"/>
    <property type="project" value="TreeGrafter"/>
</dbReference>
<dbReference type="PANTHER" id="PTHR10887:SF341">
    <property type="entry name" value="NFX1-TYPE ZINC FINGER-CONTAINING PROTEIN 1"/>
    <property type="match status" value="1"/>
</dbReference>
<dbReference type="InterPro" id="IPR047187">
    <property type="entry name" value="SF1_C_Upf1"/>
</dbReference>
<dbReference type="Proteomes" id="UP000692954">
    <property type="component" value="Unassembled WGS sequence"/>
</dbReference>
<sequence length="2089" mass="248958">MQRERNNNYCFNSVAQPYTRYINKKLWEQALQSKGNQVQELDQFFKKYHRGPQELKMAINNVRVKCFPNLLQCCLETLVLLSKQHQKYYNHYIEQILESSAFEILFLQELDIMSRNLNLTYNDIAKYQFFINYFLNFVQNSLESQFIQLPKYIKHLKQTINILNQINSNFIQEFNKMNQLQNLIDIFNNNSQTNQQPQIYKDINLVNSQQNNSENQYKPRNFQVEYRSDIRQNIQNLTQNQSILINNPQIQQEEFVQTQPITNNSLLIQQQTKNVFIENNLKNQQQQSYFQQQQSGNLNEENFSEFETLQFNLFPQFEQNQQASEQSNQYLKIQQNLNVPQQLNEYQQIQYNRILPQQSNEYQQNQYNRILPQKQNEYQQIQQNQIVPQQLNDTNKINIIEFYLNNQMNTNKFNIIEFYLNNQMNTNKFNIIKFYLNNQMNTHKFRKINFNTKIHVLILQKNSPQQHMKQFQKYPQKIQEKQFQISQQLSGVSRSRKNNQRTTYQQRQQVQQKFIEPTYLSANASNSIQLQSSYVQNFNQYQIQNEITQTIFNNSQQEYNQELNRSTHQKYQNIPNQKNYNIYREYSKQMKSFLQLKKLRELNSRHNKLMDQSEDTYQSCPLEPQVQEFDYVSDKNFVYKGCIFEIPLGQPYKSTELFFNNHFFILREDYLKNFRLIVAKLKSTGFYEIGDEVLQGAFLYFDVLIENVQVTNRGLSFIVTMNGYDPKNDQINWEKIIQTYAGFFTVIIYVIWNSCKKIQMYIKWQSLYCNYFDRFSLIEQLRQVKNLISQVQQLITIENKIYFESYIHFLRSLKMMKPHKLPFADQIVFGSKIMPKSGYLNYQQIKNQDISQDIDVNFYLNQVDTMSLDVSQLKAIQTILKNGISLIQGPPGTGKTYCGALGVKILLQNQLTNNSSYSKFYYPYRFMVQNKPILIVCQTNHALFQFLKHILTFCQMEDIVRIGGRCKVEEFKPMLLSSYYNQFRIDWKEEGCNWKEFLEQKLDLDEQLSQLLNFINQINPTDFQQYEPDLFEKIICQYLEIEDLNFQNPISIYSKKIIMNMWLDNVKPQKEQVQTIINIENQLSNCLIKKQTNKKTFKSIMVYKFSDLDGQFNLSDEVLKEIEQEDEDDFSNENLDSDEEENRKILINQDNDEKDEFIKQPINDMITIKRLLNRLNKDDKANFYDIMNEINEENDYQIWEMPQGKRNVISNFIFSQKLDNSLDSLEWDVKSYESLINEIKQVQIIRDIHIIQNMKIVGVTLTGFAKYAEIFKRIDFNTLVVEEAGEVLESNLIAVLSKQINHQILIGDHQQLNHIWNVMIWKLIKNGLEYATLKYQRRMKSKFADFIRLIYSDYQDHTSIQEQNKIEIEGIKTDLVFFNHRHKEDEKLLSSSKSNKFEAKMILRMVEYLLKNGYKGEQITVLTTYLKQAQYIKKQCKQDVRVQSIDNYQGEENDIILLSLVRSNTNYKLGFVAIDNRVCVAFSRARLGLYIFGNFGFIEECIKDHLIKQLQQRNPDISDLWLRIIDLARQKGVIQNYIELKCSSHNIDTKIYEEKDWDQVKGGGCTQICNAIFPCGHICQQNCHKSNHNQQDCSYKCDKILECGHECLEKCGQIPCPPCKTTVEIYIEKCEHLTKIQCYEQQKEIQCKEPCKRILKCGHQCFLKCMDDCKIYKCLEQITYELTICKHEISIQCDDQNYIHKLICTQNCQSQLICGHDCSGTCGLCFEKFHQPCQKICDKILLCGHKCQLQCYSECSKCEDQCQIECNCKIKCTNKCYEKCISCEQNCQLSCQHTQCTKKCYEICDRKPCNQKCDKKLKCGCDCMGFCGEICPTICQVDQHDNQKADKDTIYYQLECSCELIIYAEFLDQYFENEKSNFIHCPKCKQIIWRSSRYQKQVKNSLIQFNLEKQNKQKKYQVSFEKVNKAIQLAELRLKYLQQNNLKDKDSFLDNIIQELKKDNQLIIKRKTPKMPYLYFKCINKQLKQYEKSLKLVDCLYDKQLFQIHKNNLIKEYLMSEQYRNYYSKSFWWKVTQKLEILLLYQKIIVQYQITQKQLFQNISWEIEDSNFFLDDSKKQLFENLVNPNPIQN</sequence>
<evidence type="ECO:0000313" key="3">
    <source>
        <dbReference type="EMBL" id="CAD8127992.1"/>
    </source>
</evidence>
<feature type="domain" description="DNA2/NAM7 helicase helicase" evidence="1">
    <location>
        <begin position="868"/>
        <end position="1312"/>
    </location>
</feature>
<accession>A0A8S1RL33</accession>
<evidence type="ECO:0000259" key="2">
    <source>
        <dbReference type="Pfam" id="PF13087"/>
    </source>
</evidence>
<dbReference type="EMBL" id="CAJJDN010000182">
    <property type="protein sequence ID" value="CAD8127992.1"/>
    <property type="molecule type" value="Genomic_DNA"/>
</dbReference>
<dbReference type="CDD" id="cd18808">
    <property type="entry name" value="SF1_C_Upf1"/>
    <property type="match status" value="1"/>
</dbReference>
<organism evidence="3 4">
    <name type="scientific">Paramecium sonneborni</name>
    <dbReference type="NCBI Taxonomy" id="65129"/>
    <lineage>
        <taxon>Eukaryota</taxon>
        <taxon>Sar</taxon>
        <taxon>Alveolata</taxon>
        <taxon>Ciliophora</taxon>
        <taxon>Intramacronucleata</taxon>
        <taxon>Oligohymenophorea</taxon>
        <taxon>Peniculida</taxon>
        <taxon>Parameciidae</taxon>
        <taxon>Paramecium</taxon>
    </lineage>
</organism>
<dbReference type="Pfam" id="PF13087">
    <property type="entry name" value="AAA_12"/>
    <property type="match status" value="1"/>
</dbReference>
<dbReference type="PANTHER" id="PTHR10887">
    <property type="entry name" value="DNA2/NAM7 HELICASE FAMILY"/>
    <property type="match status" value="1"/>
</dbReference>
<dbReference type="InterPro" id="IPR041677">
    <property type="entry name" value="DNA2/NAM7_AAA_11"/>
</dbReference>
<dbReference type="InterPro" id="IPR045055">
    <property type="entry name" value="DNA2/NAM7-like"/>
</dbReference>
<dbReference type="GO" id="GO:0031048">
    <property type="term" value="P:regulatory ncRNA-mediated heterochromatin formation"/>
    <property type="evidence" value="ECO:0007669"/>
    <property type="project" value="TreeGrafter"/>
</dbReference>
<name>A0A8S1RL33_9CILI</name>
<evidence type="ECO:0008006" key="5">
    <source>
        <dbReference type="Google" id="ProtNLM"/>
    </source>
</evidence>
<dbReference type="CDD" id="cd06008">
    <property type="entry name" value="NF-X1-zinc-finger"/>
    <property type="match status" value="2"/>
</dbReference>
<protein>
    <recommendedName>
        <fullName evidence="5">P-loop containing nucleoside triphosphate hydrolase</fullName>
    </recommendedName>
</protein>
<comment type="caution">
    <text evidence="3">The sequence shown here is derived from an EMBL/GenBank/DDBJ whole genome shotgun (WGS) entry which is preliminary data.</text>
</comment>
<feature type="domain" description="DNA2/NAM7 helicase-like C-terminal" evidence="2">
    <location>
        <begin position="1322"/>
        <end position="1494"/>
    </location>
</feature>
<dbReference type="InterPro" id="IPR041679">
    <property type="entry name" value="DNA2/NAM7-like_C"/>
</dbReference>